<protein>
    <submittedName>
        <fullName evidence="2">Uncharacterized protein</fullName>
    </submittedName>
</protein>
<sequence length="95" mass="10261">MNGDSCPLCEADKSRAMAGQEVMETSESERIEQGKAKKLAADGTIVHKTNEAEAASDVQTAGALSDPQATQVNTNKLKRKGSIYHRISKLLKRSE</sequence>
<accession>A0A517LCY1</accession>
<evidence type="ECO:0000313" key="3">
    <source>
        <dbReference type="Proteomes" id="UP000316270"/>
    </source>
</evidence>
<evidence type="ECO:0000313" key="2">
    <source>
        <dbReference type="EMBL" id="QDS73499.1"/>
    </source>
</evidence>
<evidence type="ECO:0000256" key="1">
    <source>
        <dbReference type="SAM" id="MobiDB-lite"/>
    </source>
</evidence>
<name>A0A517LCY1_9PEZI</name>
<proteinExistence type="predicted"/>
<dbReference type="AlphaFoldDB" id="A0A517LCY1"/>
<gene>
    <name evidence="2" type="ORF">FKW77_009310</name>
</gene>
<keyword evidence="3" id="KW-1185">Reference proteome</keyword>
<organism evidence="2 3">
    <name type="scientific">Venturia effusa</name>
    <dbReference type="NCBI Taxonomy" id="50376"/>
    <lineage>
        <taxon>Eukaryota</taxon>
        <taxon>Fungi</taxon>
        <taxon>Dikarya</taxon>
        <taxon>Ascomycota</taxon>
        <taxon>Pezizomycotina</taxon>
        <taxon>Dothideomycetes</taxon>
        <taxon>Pleosporomycetidae</taxon>
        <taxon>Venturiales</taxon>
        <taxon>Venturiaceae</taxon>
        <taxon>Venturia</taxon>
    </lineage>
</organism>
<reference evidence="2 3" key="1">
    <citation type="submission" date="2019-07" db="EMBL/GenBank/DDBJ databases">
        <title>Finished genome of Venturia effusa.</title>
        <authorList>
            <person name="Young C.A."/>
            <person name="Cox M.P."/>
            <person name="Ganley A.R.D."/>
            <person name="David W.J."/>
        </authorList>
    </citation>
    <scope>NUCLEOTIDE SEQUENCE [LARGE SCALE GENOMIC DNA]</scope>
    <source>
        <strain evidence="3">albino</strain>
    </source>
</reference>
<dbReference type="Proteomes" id="UP000316270">
    <property type="component" value="Chromosome 9"/>
</dbReference>
<feature type="region of interest" description="Disordered" evidence="1">
    <location>
        <begin position="57"/>
        <end position="77"/>
    </location>
</feature>
<dbReference type="EMBL" id="CP042193">
    <property type="protein sequence ID" value="QDS73499.1"/>
    <property type="molecule type" value="Genomic_DNA"/>
</dbReference>